<evidence type="ECO:0000313" key="4">
    <source>
        <dbReference type="Proteomes" id="UP000527324"/>
    </source>
</evidence>
<evidence type="ECO:0000259" key="2">
    <source>
        <dbReference type="Pfam" id="PF24098"/>
    </source>
</evidence>
<dbReference type="Pfam" id="PF24098">
    <property type="entry name" value="DUF7380"/>
    <property type="match status" value="1"/>
</dbReference>
<accession>A0A7W9C4H8</accession>
<protein>
    <recommendedName>
        <fullName evidence="2">DUF7380 domain-containing protein</fullName>
    </recommendedName>
</protein>
<sequence>MSTTSSEGLTWPPPTTAIIGFDVEAINAETADHSHVDAGVFEQRFMVLARASEGQLASGWYWLSGAVGLLLRPADQGSPWGPRYVGEGWRMPAIEDFLPQAGVFETLAAQLDHPGLKARLADIAWTNERHRGAAGRCAIDGYVDSLDRLLDGRSRPRYGEAEGASFEALGFAQRALQLALRLTGKKKTDPAARDAFLRLYGRAVTDRAVTVFGSAAALARYYDLVPALDVAADLEAVARDAPDRFDPLASAQLLGHAAHLHLQARDEDASRRCQVERVSTILKMVDQVSTSGAKAHWVQSALHALRGIRGQDEWRRSLRRDLRDLQEDALSEFVMMTVPLDLGEERREAFETFAQLDLPAALKALACIGRSQPVETLREDALASLDQFPLGAMMGTRHSDEDGRTAANTPSGDREDPDEDWLKQRINESERFRRQIVVQGSFDPARLTLSQRHNIHERHLGAIVSRSPFVRWEQQGLMALGFTRLLQGDDQSAVHLLVPQLEPCLRHVLRVADHDPVVDFDDMTEENVSLSAMLGRLRPQLEAILPPATVLELELLFDFRAGSALRHAVAHGRIGTGGCHTTEAVYACWLLYQLTCWPLLRTWDSITAPAIREQC</sequence>
<feature type="domain" description="DUF7380" evidence="2">
    <location>
        <begin position="55"/>
        <end position="189"/>
    </location>
</feature>
<keyword evidence="4" id="KW-1185">Reference proteome</keyword>
<organism evidence="3 4">
    <name type="scientific">Brevundimonas aurantiaca</name>
    <dbReference type="NCBI Taxonomy" id="74316"/>
    <lineage>
        <taxon>Bacteria</taxon>
        <taxon>Pseudomonadati</taxon>
        <taxon>Pseudomonadota</taxon>
        <taxon>Alphaproteobacteria</taxon>
        <taxon>Caulobacterales</taxon>
        <taxon>Caulobacteraceae</taxon>
        <taxon>Brevundimonas</taxon>
    </lineage>
</organism>
<evidence type="ECO:0000256" key="1">
    <source>
        <dbReference type="SAM" id="MobiDB-lite"/>
    </source>
</evidence>
<name>A0A7W9C4H8_9CAUL</name>
<comment type="caution">
    <text evidence="3">The sequence shown here is derived from an EMBL/GenBank/DDBJ whole genome shotgun (WGS) entry which is preliminary data.</text>
</comment>
<dbReference type="EMBL" id="JACHOQ010000001">
    <property type="protein sequence ID" value="MBB5738618.1"/>
    <property type="molecule type" value="Genomic_DNA"/>
</dbReference>
<dbReference type="RefSeq" id="WP_054766364.1">
    <property type="nucleotide sequence ID" value="NZ_CAJFZW010000041.1"/>
</dbReference>
<dbReference type="InterPro" id="IPR055804">
    <property type="entry name" value="DUF7380"/>
</dbReference>
<proteinExistence type="predicted"/>
<reference evidence="3 4" key="1">
    <citation type="submission" date="2020-08" db="EMBL/GenBank/DDBJ databases">
        <title>Genomic Encyclopedia of Type Strains, Phase IV (KMG-IV): sequencing the most valuable type-strain genomes for metagenomic binning, comparative biology and taxonomic classification.</title>
        <authorList>
            <person name="Goeker M."/>
        </authorList>
    </citation>
    <scope>NUCLEOTIDE SEQUENCE [LARGE SCALE GENOMIC DNA]</scope>
    <source>
        <strain evidence="3 4">DSM 4731</strain>
    </source>
</reference>
<feature type="region of interest" description="Disordered" evidence="1">
    <location>
        <begin position="393"/>
        <end position="420"/>
    </location>
</feature>
<dbReference type="Proteomes" id="UP000527324">
    <property type="component" value="Unassembled WGS sequence"/>
</dbReference>
<dbReference type="AlphaFoldDB" id="A0A7W9C4H8"/>
<gene>
    <name evidence="3" type="ORF">GGQ93_000309</name>
</gene>
<evidence type="ECO:0000313" key="3">
    <source>
        <dbReference type="EMBL" id="MBB5738618.1"/>
    </source>
</evidence>